<comment type="similarity">
    <text evidence="2">Belongs to the MreD family.</text>
</comment>
<gene>
    <name evidence="9" type="ORF">FC34_GL000200</name>
</gene>
<evidence type="ECO:0000256" key="1">
    <source>
        <dbReference type="ARBA" id="ARBA00004651"/>
    </source>
</evidence>
<dbReference type="NCBIfam" id="TIGR03426">
    <property type="entry name" value="shape_MreD"/>
    <property type="match status" value="1"/>
</dbReference>
<evidence type="ECO:0000256" key="3">
    <source>
        <dbReference type="ARBA" id="ARBA00022475"/>
    </source>
</evidence>
<dbReference type="EMBL" id="AYZQ01000001">
    <property type="protein sequence ID" value="KRM72494.1"/>
    <property type="molecule type" value="Genomic_DNA"/>
</dbReference>
<dbReference type="GO" id="GO:0005886">
    <property type="term" value="C:plasma membrane"/>
    <property type="evidence" value="ECO:0007669"/>
    <property type="project" value="UniProtKB-SubCell"/>
</dbReference>
<evidence type="ECO:0000256" key="4">
    <source>
        <dbReference type="ARBA" id="ARBA00022692"/>
    </source>
</evidence>
<evidence type="ECO:0000256" key="2">
    <source>
        <dbReference type="ARBA" id="ARBA00007776"/>
    </source>
</evidence>
<name>A0A0R2AYS7_9LACO</name>
<sequence length="176" mass="19760">MQLERTFKKHWVAPLILFIALVLDGALTQLLEQWTMTPTFTAPSQLTLLALMMIVIFLPNENWIMGYAVLTGLVYDSFYTGILGVSTLLMPLVVYLIEQIRPYILRSPVFVGIVAVITLTVFEFANYIMNQVLGFANVGLAAMIANHLGPGLILNLVLLFIGYWPMSRLLLKLNKV</sequence>
<keyword evidence="7 8" id="KW-0472">Membrane</keyword>
<reference evidence="9 10" key="1">
    <citation type="journal article" date="2015" name="Genome Announc.">
        <title>Expanding the biotechnology potential of lactobacilli through comparative genomics of 213 strains and associated genera.</title>
        <authorList>
            <person name="Sun Z."/>
            <person name="Harris H.M."/>
            <person name="McCann A."/>
            <person name="Guo C."/>
            <person name="Argimon S."/>
            <person name="Zhang W."/>
            <person name="Yang X."/>
            <person name="Jeffery I.B."/>
            <person name="Cooney J.C."/>
            <person name="Kagawa T.F."/>
            <person name="Liu W."/>
            <person name="Song Y."/>
            <person name="Salvetti E."/>
            <person name="Wrobel A."/>
            <person name="Rasinkangas P."/>
            <person name="Parkhill J."/>
            <person name="Rea M.C."/>
            <person name="O'Sullivan O."/>
            <person name="Ritari J."/>
            <person name="Douillard F.P."/>
            <person name="Paul Ross R."/>
            <person name="Yang R."/>
            <person name="Briner A.E."/>
            <person name="Felis G.E."/>
            <person name="de Vos W.M."/>
            <person name="Barrangou R."/>
            <person name="Klaenhammer T.R."/>
            <person name="Caufield P.W."/>
            <person name="Cui Y."/>
            <person name="Zhang H."/>
            <person name="O'Toole P.W."/>
        </authorList>
    </citation>
    <scope>NUCLEOTIDE SEQUENCE [LARGE SCALE GENOMIC DNA]</scope>
    <source>
        <strain evidence="9 10">DSM 23927</strain>
    </source>
</reference>
<dbReference type="STRING" id="1423727.FC34_GL000200"/>
<keyword evidence="10" id="KW-1185">Reference proteome</keyword>
<comment type="subcellular location">
    <subcellularLocation>
        <location evidence="1">Cell membrane</location>
        <topology evidence="1">Multi-pass membrane protein</topology>
    </subcellularLocation>
</comment>
<keyword evidence="3" id="KW-1003">Cell membrane</keyword>
<keyword evidence="5" id="KW-0133">Cell shape</keyword>
<dbReference type="InterPro" id="IPR007227">
    <property type="entry name" value="Cell_shape_determining_MreD"/>
</dbReference>
<proteinExistence type="inferred from homology"/>
<dbReference type="OrthoDB" id="2148512at2"/>
<keyword evidence="4 8" id="KW-0812">Transmembrane</keyword>
<feature type="transmembrane region" description="Helical" evidence="8">
    <location>
        <begin position="78"/>
        <end position="97"/>
    </location>
</feature>
<organism evidence="9 10">
    <name type="scientific">Lacticaseibacillus brantae DSM 23927</name>
    <dbReference type="NCBI Taxonomy" id="1423727"/>
    <lineage>
        <taxon>Bacteria</taxon>
        <taxon>Bacillati</taxon>
        <taxon>Bacillota</taxon>
        <taxon>Bacilli</taxon>
        <taxon>Lactobacillales</taxon>
        <taxon>Lactobacillaceae</taxon>
        <taxon>Lacticaseibacillus</taxon>
    </lineage>
</organism>
<feature type="transmembrane region" description="Helical" evidence="8">
    <location>
        <begin position="12"/>
        <end position="31"/>
    </location>
</feature>
<evidence type="ECO:0000313" key="10">
    <source>
        <dbReference type="Proteomes" id="UP000051672"/>
    </source>
</evidence>
<evidence type="ECO:0000256" key="5">
    <source>
        <dbReference type="ARBA" id="ARBA00022960"/>
    </source>
</evidence>
<dbReference type="Proteomes" id="UP000051672">
    <property type="component" value="Unassembled WGS sequence"/>
</dbReference>
<feature type="transmembrane region" description="Helical" evidence="8">
    <location>
        <begin position="109"/>
        <end position="128"/>
    </location>
</feature>
<comment type="caution">
    <text evidence="9">The sequence shown here is derived from an EMBL/GenBank/DDBJ whole genome shotgun (WGS) entry which is preliminary data.</text>
</comment>
<evidence type="ECO:0000256" key="8">
    <source>
        <dbReference type="SAM" id="Phobius"/>
    </source>
</evidence>
<dbReference type="PATRIC" id="fig|1423727.3.peg.201"/>
<accession>A0A0R2AYS7</accession>
<dbReference type="GO" id="GO:0008360">
    <property type="term" value="P:regulation of cell shape"/>
    <property type="evidence" value="ECO:0007669"/>
    <property type="project" value="UniProtKB-KW"/>
</dbReference>
<evidence type="ECO:0000256" key="6">
    <source>
        <dbReference type="ARBA" id="ARBA00022989"/>
    </source>
</evidence>
<feature type="transmembrane region" description="Helical" evidence="8">
    <location>
        <begin position="148"/>
        <end position="166"/>
    </location>
</feature>
<dbReference type="Pfam" id="PF04093">
    <property type="entry name" value="MreD"/>
    <property type="match status" value="1"/>
</dbReference>
<keyword evidence="6 8" id="KW-1133">Transmembrane helix</keyword>
<dbReference type="RefSeq" id="WP_057893520.1">
    <property type="nucleotide sequence ID" value="NZ_AYZQ01000001.1"/>
</dbReference>
<evidence type="ECO:0000256" key="7">
    <source>
        <dbReference type="ARBA" id="ARBA00023136"/>
    </source>
</evidence>
<protein>
    <submittedName>
        <fullName evidence="9">Rod shape-determining protein MreD</fullName>
    </submittedName>
</protein>
<dbReference type="AlphaFoldDB" id="A0A0R2AYS7"/>
<feature type="transmembrane region" description="Helical" evidence="8">
    <location>
        <begin position="40"/>
        <end position="58"/>
    </location>
</feature>
<evidence type="ECO:0000313" key="9">
    <source>
        <dbReference type="EMBL" id="KRM72494.1"/>
    </source>
</evidence>